<reference evidence="15" key="1">
    <citation type="submission" date="2016-11" db="EMBL/GenBank/DDBJ databases">
        <authorList>
            <person name="Varghese N."/>
            <person name="Submissions S."/>
        </authorList>
    </citation>
    <scope>NUCLEOTIDE SEQUENCE [LARGE SCALE GENOMIC DNA]</scope>
    <source>
        <strain evidence="15">DSM 100564</strain>
    </source>
</reference>
<keyword evidence="6 13" id="KW-0441">Lipid A biosynthesis</keyword>
<dbReference type="EMBL" id="FQZQ01000016">
    <property type="protein sequence ID" value="SHJ97749.1"/>
    <property type="molecule type" value="Genomic_DNA"/>
</dbReference>
<feature type="binding site" evidence="13">
    <location>
        <begin position="55"/>
        <end position="62"/>
    </location>
    <ligand>
        <name>ATP</name>
        <dbReference type="ChEBI" id="CHEBI:30616"/>
    </ligand>
</feature>
<dbReference type="AlphaFoldDB" id="A0A1M6NPV4"/>
<dbReference type="InterPro" id="IPR003758">
    <property type="entry name" value="LpxK"/>
</dbReference>
<keyword evidence="9 13" id="KW-0418">Kinase</keyword>
<evidence type="ECO:0000256" key="10">
    <source>
        <dbReference type="ARBA" id="ARBA00022840"/>
    </source>
</evidence>
<dbReference type="RefSeq" id="WP_073254079.1">
    <property type="nucleotide sequence ID" value="NZ_FQZQ01000016.1"/>
</dbReference>
<evidence type="ECO:0000256" key="12">
    <source>
        <dbReference type="ARBA" id="ARBA00029757"/>
    </source>
</evidence>
<dbReference type="GO" id="GO:0005524">
    <property type="term" value="F:ATP binding"/>
    <property type="evidence" value="ECO:0007669"/>
    <property type="project" value="UniProtKB-UniRule"/>
</dbReference>
<keyword evidence="7 13" id="KW-0808">Transferase</keyword>
<accession>A0A1M6NPV4</accession>
<evidence type="ECO:0000256" key="8">
    <source>
        <dbReference type="ARBA" id="ARBA00022741"/>
    </source>
</evidence>
<keyword evidence="8 13" id="KW-0547">Nucleotide-binding</keyword>
<proteinExistence type="inferred from homology"/>
<evidence type="ECO:0000256" key="5">
    <source>
        <dbReference type="ARBA" id="ARBA00022516"/>
    </source>
</evidence>
<dbReference type="OrthoDB" id="9766423at2"/>
<gene>
    <name evidence="13" type="primary">lpxK</name>
    <name evidence="14" type="ORF">SAMN05444000_11666</name>
</gene>
<evidence type="ECO:0000256" key="4">
    <source>
        <dbReference type="ARBA" id="ARBA00016436"/>
    </source>
</evidence>
<dbReference type="HAMAP" id="MF_00409">
    <property type="entry name" value="LpxK"/>
    <property type="match status" value="1"/>
</dbReference>
<comment type="similarity">
    <text evidence="13">Belongs to the LpxK family.</text>
</comment>
<evidence type="ECO:0000256" key="7">
    <source>
        <dbReference type="ARBA" id="ARBA00022679"/>
    </source>
</evidence>
<organism evidence="14 15">
    <name type="scientific">Shimia gijangensis</name>
    <dbReference type="NCBI Taxonomy" id="1470563"/>
    <lineage>
        <taxon>Bacteria</taxon>
        <taxon>Pseudomonadati</taxon>
        <taxon>Pseudomonadota</taxon>
        <taxon>Alphaproteobacteria</taxon>
        <taxon>Rhodobacterales</taxon>
        <taxon>Roseobacteraceae</taxon>
    </lineage>
</organism>
<dbReference type="Proteomes" id="UP000183982">
    <property type="component" value="Unassembled WGS sequence"/>
</dbReference>
<dbReference type="PANTHER" id="PTHR42724:SF1">
    <property type="entry name" value="TETRAACYLDISACCHARIDE 4'-KINASE, MITOCHONDRIAL-RELATED"/>
    <property type="match status" value="1"/>
</dbReference>
<dbReference type="InterPro" id="IPR027417">
    <property type="entry name" value="P-loop_NTPase"/>
</dbReference>
<dbReference type="GO" id="GO:0005886">
    <property type="term" value="C:plasma membrane"/>
    <property type="evidence" value="ECO:0007669"/>
    <property type="project" value="TreeGrafter"/>
</dbReference>
<keyword evidence="15" id="KW-1185">Reference proteome</keyword>
<dbReference type="GO" id="GO:0009245">
    <property type="term" value="P:lipid A biosynthetic process"/>
    <property type="evidence" value="ECO:0007669"/>
    <property type="project" value="UniProtKB-UniRule"/>
</dbReference>
<evidence type="ECO:0000256" key="1">
    <source>
        <dbReference type="ARBA" id="ARBA00002274"/>
    </source>
</evidence>
<dbReference type="GO" id="GO:0009244">
    <property type="term" value="P:lipopolysaccharide core region biosynthetic process"/>
    <property type="evidence" value="ECO:0007669"/>
    <property type="project" value="TreeGrafter"/>
</dbReference>
<evidence type="ECO:0000313" key="14">
    <source>
        <dbReference type="EMBL" id="SHJ97749.1"/>
    </source>
</evidence>
<keyword evidence="10 13" id="KW-0067">ATP-binding</keyword>
<dbReference type="STRING" id="1470563.SAMN05444000_11666"/>
<protein>
    <recommendedName>
        <fullName evidence="4 13">Tetraacyldisaccharide 4'-kinase</fullName>
        <ecNumber evidence="3 13">2.7.1.130</ecNumber>
    </recommendedName>
    <alternativeName>
        <fullName evidence="12 13">Lipid A 4'-kinase</fullName>
    </alternativeName>
</protein>
<evidence type="ECO:0000256" key="11">
    <source>
        <dbReference type="ARBA" id="ARBA00023098"/>
    </source>
</evidence>
<name>A0A1M6NPV4_9RHOB</name>
<comment type="pathway">
    <text evidence="2 13">Glycolipid biosynthesis; lipid IV(A) biosynthesis; lipid IV(A) from (3R)-3-hydroxytetradecanoyl-[acyl-carrier-protein] and UDP-N-acetyl-alpha-D-glucosamine: step 6/6.</text>
</comment>
<evidence type="ECO:0000256" key="6">
    <source>
        <dbReference type="ARBA" id="ARBA00022556"/>
    </source>
</evidence>
<dbReference type="UniPathway" id="UPA00359">
    <property type="reaction ID" value="UER00482"/>
</dbReference>
<evidence type="ECO:0000256" key="3">
    <source>
        <dbReference type="ARBA" id="ARBA00012071"/>
    </source>
</evidence>
<dbReference type="GO" id="GO:0009029">
    <property type="term" value="F:lipid-A 4'-kinase activity"/>
    <property type="evidence" value="ECO:0007669"/>
    <property type="project" value="UniProtKB-UniRule"/>
</dbReference>
<dbReference type="Pfam" id="PF02606">
    <property type="entry name" value="LpxK"/>
    <property type="match status" value="1"/>
</dbReference>
<evidence type="ECO:0000313" key="15">
    <source>
        <dbReference type="Proteomes" id="UP000183982"/>
    </source>
</evidence>
<dbReference type="NCBIfam" id="TIGR00682">
    <property type="entry name" value="lpxK"/>
    <property type="match status" value="1"/>
</dbReference>
<keyword evidence="11 13" id="KW-0443">Lipid metabolism</keyword>
<evidence type="ECO:0000256" key="13">
    <source>
        <dbReference type="HAMAP-Rule" id="MF_00409"/>
    </source>
</evidence>
<dbReference type="EC" id="2.7.1.130" evidence="3 13"/>
<keyword evidence="5 13" id="KW-0444">Lipid biosynthesis</keyword>
<dbReference type="PANTHER" id="PTHR42724">
    <property type="entry name" value="TETRAACYLDISACCHARIDE 4'-KINASE"/>
    <property type="match status" value="1"/>
</dbReference>
<sequence>MRAPGFWDTPPGRFGLRANLLAPLGAIYARTTAKRVARAPSHKAGVPVICVGNLNAGGTGKTPTTIALVQRLQARGLTPHVVSRGYGGTLEGPIRVDERAHRAEETGDEPLLLAAFTPTWVAKDRAEGAKAAEAAGADVILMDDGFQNPALHKDISIIVVDAHKGFGNGRCIPAGPLREPVDIGLARADLLLSIGDAPAQSRFGDIWGGSVSLPHAKGALQPLLMGMDWSETPYLAFAGIGHPEKFFATLRGLGGKVLHAEALSDHQPFTTALLGRLEADAKRLGAQLVTTEKDAVRLPADFRSKVLTLPVRLELDDWSVVDQVLQPVL</sequence>
<comment type="catalytic activity">
    <reaction evidence="13">
        <text>a lipid A disaccharide + ATP = a lipid IVA + ADP + H(+)</text>
        <dbReference type="Rhea" id="RHEA:67840"/>
        <dbReference type="ChEBI" id="CHEBI:15378"/>
        <dbReference type="ChEBI" id="CHEBI:30616"/>
        <dbReference type="ChEBI" id="CHEBI:176343"/>
        <dbReference type="ChEBI" id="CHEBI:176425"/>
        <dbReference type="ChEBI" id="CHEBI:456216"/>
        <dbReference type="EC" id="2.7.1.130"/>
    </reaction>
</comment>
<evidence type="ECO:0000256" key="2">
    <source>
        <dbReference type="ARBA" id="ARBA00004870"/>
    </source>
</evidence>
<evidence type="ECO:0000256" key="9">
    <source>
        <dbReference type="ARBA" id="ARBA00022777"/>
    </source>
</evidence>
<comment type="function">
    <text evidence="1 13">Transfers the gamma-phosphate of ATP to the 4'-position of a tetraacyldisaccharide 1-phosphate intermediate (termed DS-1-P) to form tetraacyldisaccharide 1,4'-bis-phosphate (lipid IVA).</text>
</comment>
<dbReference type="SUPFAM" id="SSF52540">
    <property type="entry name" value="P-loop containing nucleoside triphosphate hydrolases"/>
    <property type="match status" value="1"/>
</dbReference>